<evidence type="ECO:0000256" key="4">
    <source>
        <dbReference type="ARBA" id="ARBA00022741"/>
    </source>
</evidence>
<feature type="short sequence motif" description="Beta-hairpin" evidence="13">
    <location>
        <begin position="92"/>
        <end position="115"/>
    </location>
</feature>
<dbReference type="InterPro" id="IPR014001">
    <property type="entry name" value="Helicase_ATP-bd"/>
</dbReference>
<keyword evidence="19" id="KW-0378">Hydrolase</keyword>
<comment type="subcellular location">
    <subcellularLocation>
        <location evidence="1 13 14">Cytoplasm</location>
    </subcellularLocation>
</comment>
<dbReference type="HAMAP" id="MF_00204">
    <property type="entry name" value="UvrB"/>
    <property type="match status" value="1"/>
</dbReference>
<dbReference type="PROSITE" id="PS50151">
    <property type="entry name" value="UVR"/>
    <property type="match status" value="1"/>
</dbReference>
<protein>
    <recommendedName>
        <fullName evidence="12 13">UvrABC system protein B</fullName>
        <shortName evidence="13">Protein UvrB</shortName>
    </recommendedName>
    <alternativeName>
        <fullName evidence="13">Excinuclease ABC subunit B</fullName>
    </alternativeName>
</protein>
<dbReference type="Gene3D" id="3.40.50.300">
    <property type="entry name" value="P-loop containing nucleotide triphosphate hydrolases"/>
    <property type="match status" value="3"/>
</dbReference>
<proteinExistence type="inferred from homology"/>
<feature type="domain" description="UVR" evidence="16">
    <location>
        <begin position="631"/>
        <end position="666"/>
    </location>
</feature>
<evidence type="ECO:0000259" key="17">
    <source>
        <dbReference type="PROSITE" id="PS51192"/>
    </source>
</evidence>
<dbReference type="InterPro" id="IPR004807">
    <property type="entry name" value="UvrB"/>
</dbReference>
<dbReference type="Pfam" id="PF02151">
    <property type="entry name" value="UVR"/>
    <property type="match status" value="1"/>
</dbReference>
<dbReference type="NCBIfam" id="NF003673">
    <property type="entry name" value="PRK05298.1"/>
    <property type="match status" value="1"/>
</dbReference>
<dbReference type="InterPro" id="IPR001943">
    <property type="entry name" value="UVR_dom"/>
</dbReference>
<evidence type="ECO:0000256" key="5">
    <source>
        <dbReference type="ARBA" id="ARBA00022763"/>
    </source>
</evidence>
<dbReference type="GO" id="GO:0006289">
    <property type="term" value="P:nucleotide-excision repair"/>
    <property type="evidence" value="ECO:0007669"/>
    <property type="project" value="UniProtKB-UniRule"/>
</dbReference>
<evidence type="ECO:0000313" key="19">
    <source>
        <dbReference type="EMBL" id="MCR4447194.1"/>
    </source>
</evidence>
<comment type="subunit">
    <text evidence="11 13 14">Forms a heterotetramer with UvrA during the search for lesions. Interacts with UvrC in an incision complex.</text>
</comment>
<evidence type="ECO:0000256" key="7">
    <source>
        <dbReference type="ARBA" id="ARBA00022840"/>
    </source>
</evidence>
<dbReference type="SUPFAM" id="SSF46600">
    <property type="entry name" value="C-terminal UvrC-binding domain of UvrB"/>
    <property type="match status" value="1"/>
</dbReference>
<dbReference type="Pfam" id="PF04851">
    <property type="entry name" value="ResIII"/>
    <property type="match status" value="1"/>
</dbReference>
<keyword evidence="5 13" id="KW-0227">DNA damage</keyword>
<feature type="compositionally biased region" description="Basic and acidic residues" evidence="15">
    <location>
        <begin position="614"/>
        <end position="624"/>
    </location>
</feature>
<evidence type="ECO:0000256" key="3">
    <source>
        <dbReference type="ARBA" id="ARBA00022490"/>
    </source>
</evidence>
<dbReference type="GO" id="GO:0009380">
    <property type="term" value="C:excinuclease repair complex"/>
    <property type="evidence" value="ECO:0007669"/>
    <property type="project" value="InterPro"/>
</dbReference>
<evidence type="ECO:0000256" key="10">
    <source>
        <dbReference type="ARBA" id="ARBA00023236"/>
    </source>
</evidence>
<evidence type="ECO:0000259" key="18">
    <source>
        <dbReference type="PROSITE" id="PS51194"/>
    </source>
</evidence>
<dbReference type="FunFam" id="3.40.50.300:FF:000257">
    <property type="entry name" value="UvrABC system protein B"/>
    <property type="match status" value="1"/>
</dbReference>
<dbReference type="SMART" id="SM00487">
    <property type="entry name" value="DEXDc"/>
    <property type="match status" value="1"/>
</dbReference>
<dbReference type="GO" id="GO:0003677">
    <property type="term" value="F:DNA binding"/>
    <property type="evidence" value="ECO:0007669"/>
    <property type="project" value="UniProtKB-UniRule"/>
</dbReference>
<evidence type="ECO:0000256" key="9">
    <source>
        <dbReference type="ARBA" id="ARBA00023204"/>
    </source>
</evidence>
<evidence type="ECO:0000256" key="1">
    <source>
        <dbReference type="ARBA" id="ARBA00004496"/>
    </source>
</evidence>
<dbReference type="GO" id="GO:0009381">
    <property type="term" value="F:excinuclease ABC activity"/>
    <property type="evidence" value="ECO:0007669"/>
    <property type="project" value="UniProtKB-UniRule"/>
</dbReference>
<keyword evidence="7 13" id="KW-0067">ATP-binding</keyword>
<dbReference type="RefSeq" id="WP_257724855.1">
    <property type="nucleotide sequence ID" value="NZ_JANLFC010000008.1"/>
</dbReference>
<comment type="function">
    <text evidence="13">The UvrABC repair system catalyzes the recognition and processing of DNA lesions. A damage recognition complex composed of 2 UvrA and 2 UvrB subunits scans DNA for abnormalities. Upon binding of the UvrA(2)B(2) complex to a putative damaged site, the DNA wraps around one UvrB monomer. DNA wrap is dependent on ATP binding by UvrB and probably causes local melting of the DNA helix, facilitating insertion of UvrB beta-hairpin between the DNA strands. Then UvrB probes one DNA strand for the presence of a lesion. If a lesion is found the UvrA subunits dissociate and the UvrB-DNA preincision complex is formed. This complex is subsequently bound by UvrC and the second UvrB is released. If no lesion is found, the DNA wraps around the other UvrB subunit that will check the other stand for damage.</text>
</comment>
<keyword evidence="4 13" id="KW-0547">Nucleotide-binding</keyword>
<dbReference type="CDD" id="cd18790">
    <property type="entry name" value="SF2_C_UvrB"/>
    <property type="match status" value="1"/>
</dbReference>
<dbReference type="EMBL" id="JANLFC010000008">
    <property type="protein sequence ID" value="MCR4447194.1"/>
    <property type="molecule type" value="Genomic_DNA"/>
</dbReference>
<evidence type="ECO:0000313" key="20">
    <source>
        <dbReference type="Proteomes" id="UP001204061"/>
    </source>
</evidence>
<dbReference type="AlphaFoldDB" id="A0AAW5M6G6"/>
<keyword evidence="10 13" id="KW-0742">SOS response</keyword>
<evidence type="ECO:0000256" key="8">
    <source>
        <dbReference type="ARBA" id="ARBA00022881"/>
    </source>
</evidence>
<keyword evidence="9 13" id="KW-0234">DNA repair</keyword>
<dbReference type="NCBIfam" id="TIGR00631">
    <property type="entry name" value="uvrb"/>
    <property type="match status" value="1"/>
</dbReference>
<evidence type="ECO:0000256" key="11">
    <source>
        <dbReference type="ARBA" id="ARBA00026033"/>
    </source>
</evidence>
<dbReference type="InterPro" id="IPR024759">
    <property type="entry name" value="UvrB_YAD/RRR_dom"/>
</dbReference>
<dbReference type="InterPro" id="IPR027417">
    <property type="entry name" value="P-loop_NTPase"/>
</dbReference>
<dbReference type="Gene3D" id="4.10.860.10">
    <property type="entry name" value="UVR domain"/>
    <property type="match status" value="1"/>
</dbReference>
<keyword evidence="6 13" id="KW-0228">DNA excision</keyword>
<feature type="region of interest" description="Disordered" evidence="15">
    <location>
        <begin position="601"/>
        <end position="624"/>
    </location>
</feature>
<gene>
    <name evidence="13 19" type="primary">uvrB</name>
    <name evidence="19" type="ORF">NS965_02195</name>
</gene>
<comment type="similarity">
    <text evidence="2 13 14">Belongs to the UvrB family.</text>
</comment>
<evidence type="ECO:0000256" key="6">
    <source>
        <dbReference type="ARBA" id="ARBA00022769"/>
    </source>
</evidence>
<evidence type="ECO:0000259" key="16">
    <source>
        <dbReference type="PROSITE" id="PS50151"/>
    </source>
</evidence>
<dbReference type="Pfam" id="PF00271">
    <property type="entry name" value="Helicase_C"/>
    <property type="match status" value="1"/>
</dbReference>
<evidence type="ECO:0000256" key="14">
    <source>
        <dbReference type="RuleBase" id="RU003587"/>
    </source>
</evidence>
<name>A0AAW5M6G6_AERVE</name>
<comment type="caution">
    <text evidence="19">The sequence shown here is derived from an EMBL/GenBank/DDBJ whole genome shotgun (WGS) entry which is preliminary data.</text>
</comment>
<evidence type="ECO:0000256" key="15">
    <source>
        <dbReference type="SAM" id="MobiDB-lite"/>
    </source>
</evidence>
<dbReference type="PROSITE" id="PS51194">
    <property type="entry name" value="HELICASE_CTER"/>
    <property type="match status" value="1"/>
</dbReference>
<dbReference type="Pfam" id="PF17757">
    <property type="entry name" value="UvrB_inter"/>
    <property type="match status" value="1"/>
</dbReference>
<keyword evidence="8 13" id="KW-0267">Excision nuclease</keyword>
<keyword evidence="3 13" id="KW-0963">Cytoplasm</keyword>
<dbReference type="SMART" id="SM00490">
    <property type="entry name" value="HELICc"/>
    <property type="match status" value="1"/>
</dbReference>
<dbReference type="GO" id="GO:0016887">
    <property type="term" value="F:ATP hydrolysis activity"/>
    <property type="evidence" value="ECO:0007669"/>
    <property type="project" value="InterPro"/>
</dbReference>
<evidence type="ECO:0000256" key="12">
    <source>
        <dbReference type="ARBA" id="ARBA00029504"/>
    </source>
</evidence>
<accession>A0AAW5M6G6</accession>
<dbReference type="GO" id="GO:0005524">
    <property type="term" value="F:ATP binding"/>
    <property type="evidence" value="ECO:0007669"/>
    <property type="project" value="UniProtKB-UniRule"/>
</dbReference>
<reference evidence="19" key="1">
    <citation type="submission" date="2022-08" db="EMBL/GenBank/DDBJ databases">
        <title>A global survey of hypervirulent Aeromonas hydrophila identified this emerging pathogen in farmed fish in the lower Mekong River basin.</title>
        <authorList>
            <person name="Xu T."/>
            <person name="Rasmussen-Ivey C.R."/>
            <person name="Moen F.S."/>
            <person name="Fernandez Bravo A."/>
            <person name="Lamy B."/>
            <person name="Beaz-Hidalgo R."/>
            <person name="Khan C.D."/>
            <person name="Castro Escarpulli G."/>
            <person name="Yasin I.S.M."/>
            <person name="Figueras M.J."/>
            <person name="Azzam Sayuti M."/>
            <person name="Karim M.M."/>
            <person name="Alam K.M."/>
            <person name="Le T.T.T."/>
            <person name="Thao N.H.P."/>
            <person name="Addo S."/>
            <person name="Duodu S."/>
            <person name="Ali S."/>
            <person name="Mey S."/>
            <person name="Somony T."/>
            <person name="Liles M.R."/>
        </authorList>
    </citation>
    <scope>NUCLEOTIDE SEQUENCE</scope>
    <source>
        <strain evidence="19">0.14</strain>
    </source>
</reference>
<dbReference type="InterPro" id="IPR036876">
    <property type="entry name" value="UVR_dom_sf"/>
</dbReference>
<feature type="domain" description="Helicase ATP-binding" evidence="17">
    <location>
        <begin position="26"/>
        <end position="156"/>
    </location>
</feature>
<dbReference type="PROSITE" id="PS51192">
    <property type="entry name" value="HELICASE_ATP_BIND_1"/>
    <property type="match status" value="1"/>
</dbReference>
<feature type="domain" description="Helicase C-terminal" evidence="18">
    <location>
        <begin position="431"/>
        <end position="597"/>
    </location>
</feature>
<comment type="domain">
    <text evidence="13">The beta-hairpin motif is involved in DNA binding.</text>
</comment>
<dbReference type="FunFam" id="3.40.50.300:FF:000477">
    <property type="entry name" value="UvrABC system protein B"/>
    <property type="match status" value="1"/>
</dbReference>
<dbReference type="Proteomes" id="UP001204061">
    <property type="component" value="Unassembled WGS sequence"/>
</dbReference>
<dbReference type="GO" id="GO:0005737">
    <property type="term" value="C:cytoplasm"/>
    <property type="evidence" value="ECO:0007669"/>
    <property type="project" value="UniProtKB-SubCell"/>
</dbReference>
<organism evidence="19 20">
    <name type="scientific">Aeromonas veronii</name>
    <dbReference type="NCBI Taxonomy" id="654"/>
    <lineage>
        <taxon>Bacteria</taxon>
        <taxon>Pseudomonadati</taxon>
        <taxon>Pseudomonadota</taxon>
        <taxon>Gammaproteobacteria</taxon>
        <taxon>Aeromonadales</taxon>
        <taxon>Aeromonadaceae</taxon>
        <taxon>Aeromonas</taxon>
    </lineage>
</organism>
<dbReference type="PANTHER" id="PTHR24029:SF0">
    <property type="entry name" value="UVRABC SYSTEM PROTEIN B"/>
    <property type="match status" value="1"/>
</dbReference>
<evidence type="ECO:0000256" key="2">
    <source>
        <dbReference type="ARBA" id="ARBA00008533"/>
    </source>
</evidence>
<dbReference type="InterPro" id="IPR001650">
    <property type="entry name" value="Helicase_C-like"/>
</dbReference>
<dbReference type="InterPro" id="IPR006935">
    <property type="entry name" value="Helicase/UvrB_N"/>
</dbReference>
<evidence type="ECO:0000256" key="13">
    <source>
        <dbReference type="HAMAP-Rule" id="MF_00204"/>
    </source>
</evidence>
<dbReference type="InterPro" id="IPR041471">
    <property type="entry name" value="UvrB_inter"/>
</dbReference>
<dbReference type="PANTHER" id="PTHR24029">
    <property type="entry name" value="UVRABC SYSTEM PROTEIN B"/>
    <property type="match status" value="1"/>
</dbReference>
<dbReference type="Pfam" id="PF12344">
    <property type="entry name" value="UvrB"/>
    <property type="match status" value="1"/>
</dbReference>
<dbReference type="CDD" id="cd17916">
    <property type="entry name" value="DEXHc_UvrB"/>
    <property type="match status" value="1"/>
</dbReference>
<sequence length="670" mass="75587">MSKLFKLASQFQPAGDQPAAIAQLLDGIESGLAHQTLLGVTGSGKTFTMANVIATLNRPTMILAPNKTLAAQLYGEMKEFFPDNAVEYFVSYYDYYQPEAYVPTTDTFIEKDASINDHIEQMRLSATKALLERRDVVIVASVSAIYGLGDPQAYLSMMLHLKVGDVINQRDILRRLAELQYTRNDMAFQRGTFRVRGEVIDIYPAESDKLALRVELFDEEVERLSQFDPLTGAIEQTVVRYTIYPKTHYATPRETILGAIEHIKEELRSRREQLLSLNKLVEEQRISQRTQFDMEMMQELGYCSGIENYSRYLSGRAPGEPPPTLFDYLPGDGLLIIDESHVTVPQIGAMFKGDRSRKETLVEYGFRLPSALDNRPLKFDEFEALMPQTVFVSATPGPYELEKSGGDVVQQVVRPTGLLDPEIEVRPVTTQVDDLLSEIRKRVAVEERVLVTTLTKRMAEDLTEYLAEHDVKVRYLHSDIDTVERVEIIRDLRLGKFDVLVGINLLREGLDMPEVSLVAILDADKEGFLRSTRSLIQTIGRAARNLNGKVILYGDTITNSMKVAIEETERRRALQHAHNLKHGITPKGLNKSIGDVMDMGGSRTAGKPGKGMRKAAEPQGEYHARSASEIAKEIKRMEEQMFQHARDLDFEQAAALRDQIQRLRGELIES</sequence>
<feature type="binding site" evidence="13">
    <location>
        <begin position="39"/>
        <end position="46"/>
    </location>
    <ligand>
        <name>ATP</name>
        <dbReference type="ChEBI" id="CHEBI:30616"/>
    </ligand>
</feature>
<dbReference type="GO" id="GO:0009432">
    <property type="term" value="P:SOS response"/>
    <property type="evidence" value="ECO:0007669"/>
    <property type="project" value="UniProtKB-UniRule"/>
</dbReference>
<dbReference type="SUPFAM" id="SSF52540">
    <property type="entry name" value="P-loop containing nucleoside triphosphate hydrolases"/>
    <property type="match status" value="2"/>
</dbReference>